<sequence>MSFLSKKKVPFSKIIPYDYVDIHSHLLPGIDDGVKTIYQSAYILEQFEKWGIKKVITTPHVMQQIWPNSSDLITGNLKKLQTVLPVLGISKIDVHASAEYMMDDLFYERIKKDDILPLHENYILVEMSTFSPPINLSEILFEIKVAGYTPILAHPERYSFYYQNDLKKFDELKQSGFLFQLNILSLSGHYGDKVKAVAKKLVDQNYIDFTGTDIHNYHHLEVLEKGFLPNIAEKVTNLMKNNSIFS</sequence>
<evidence type="ECO:0000256" key="2">
    <source>
        <dbReference type="ARBA" id="ARBA00013064"/>
    </source>
</evidence>
<protein>
    <recommendedName>
        <fullName evidence="2">protein-tyrosine-phosphatase</fullName>
        <ecNumber evidence="2">3.1.3.48</ecNumber>
    </recommendedName>
</protein>
<keyword evidence="6" id="KW-1185">Reference proteome</keyword>
<evidence type="ECO:0000313" key="6">
    <source>
        <dbReference type="Proteomes" id="UP001597344"/>
    </source>
</evidence>
<comment type="similarity">
    <text evidence="1">Belongs to the metallo-dependent hydrolases superfamily. CpsB/CapC family.</text>
</comment>
<dbReference type="Gene3D" id="3.20.20.140">
    <property type="entry name" value="Metal-dependent hydrolases"/>
    <property type="match status" value="1"/>
</dbReference>
<evidence type="ECO:0000313" key="5">
    <source>
        <dbReference type="EMBL" id="MFD2185444.1"/>
    </source>
</evidence>
<dbReference type="RefSeq" id="WP_378318407.1">
    <property type="nucleotide sequence ID" value="NZ_JBHUHY010000002.1"/>
</dbReference>
<dbReference type="InterPro" id="IPR016195">
    <property type="entry name" value="Pol/histidinol_Pase-like"/>
</dbReference>
<organism evidence="5 6">
    <name type="scientific">Aquimarina celericrescens</name>
    <dbReference type="NCBI Taxonomy" id="1964542"/>
    <lineage>
        <taxon>Bacteria</taxon>
        <taxon>Pseudomonadati</taxon>
        <taxon>Bacteroidota</taxon>
        <taxon>Flavobacteriia</taxon>
        <taxon>Flavobacteriales</taxon>
        <taxon>Flavobacteriaceae</taxon>
        <taxon>Aquimarina</taxon>
    </lineage>
</organism>
<dbReference type="PIRSF" id="PIRSF016557">
    <property type="entry name" value="Caps_synth_CpsB"/>
    <property type="match status" value="1"/>
</dbReference>
<dbReference type="Pfam" id="PF19567">
    <property type="entry name" value="CpsB_CapC"/>
    <property type="match status" value="1"/>
</dbReference>
<dbReference type="EC" id="3.1.3.48" evidence="2"/>
<comment type="caution">
    <text evidence="5">The sequence shown here is derived from an EMBL/GenBank/DDBJ whole genome shotgun (WGS) entry which is preliminary data.</text>
</comment>
<accession>A0ABW5AR32</accession>
<evidence type="ECO:0000256" key="3">
    <source>
        <dbReference type="ARBA" id="ARBA00022801"/>
    </source>
</evidence>
<dbReference type="SUPFAM" id="SSF89550">
    <property type="entry name" value="PHP domain-like"/>
    <property type="match status" value="1"/>
</dbReference>
<name>A0ABW5AR32_9FLAO</name>
<keyword evidence="3" id="KW-0378">Hydrolase</keyword>
<proteinExistence type="inferred from homology"/>
<dbReference type="EMBL" id="JBHUHY010000002">
    <property type="protein sequence ID" value="MFD2185444.1"/>
    <property type="molecule type" value="Genomic_DNA"/>
</dbReference>
<evidence type="ECO:0000256" key="1">
    <source>
        <dbReference type="ARBA" id="ARBA00005750"/>
    </source>
</evidence>
<reference evidence="6" key="1">
    <citation type="journal article" date="2019" name="Int. J. Syst. Evol. Microbiol.">
        <title>The Global Catalogue of Microorganisms (GCM) 10K type strain sequencing project: providing services to taxonomists for standard genome sequencing and annotation.</title>
        <authorList>
            <consortium name="The Broad Institute Genomics Platform"/>
            <consortium name="The Broad Institute Genome Sequencing Center for Infectious Disease"/>
            <person name="Wu L."/>
            <person name="Ma J."/>
        </authorList>
    </citation>
    <scope>NUCLEOTIDE SEQUENCE [LARGE SCALE GENOMIC DNA]</scope>
    <source>
        <strain evidence="6">DT92</strain>
    </source>
</reference>
<dbReference type="Proteomes" id="UP001597344">
    <property type="component" value="Unassembled WGS sequence"/>
</dbReference>
<dbReference type="PANTHER" id="PTHR39181:SF1">
    <property type="entry name" value="TYROSINE-PROTEIN PHOSPHATASE YWQE"/>
    <property type="match status" value="1"/>
</dbReference>
<dbReference type="PANTHER" id="PTHR39181">
    <property type="entry name" value="TYROSINE-PROTEIN PHOSPHATASE YWQE"/>
    <property type="match status" value="1"/>
</dbReference>
<comment type="catalytic activity">
    <reaction evidence="4">
        <text>O-phospho-L-tyrosyl-[protein] + H2O = L-tyrosyl-[protein] + phosphate</text>
        <dbReference type="Rhea" id="RHEA:10684"/>
        <dbReference type="Rhea" id="RHEA-COMP:10136"/>
        <dbReference type="Rhea" id="RHEA-COMP:20101"/>
        <dbReference type="ChEBI" id="CHEBI:15377"/>
        <dbReference type="ChEBI" id="CHEBI:43474"/>
        <dbReference type="ChEBI" id="CHEBI:46858"/>
        <dbReference type="ChEBI" id="CHEBI:61978"/>
        <dbReference type="EC" id="3.1.3.48"/>
    </reaction>
</comment>
<dbReference type="InterPro" id="IPR016667">
    <property type="entry name" value="Caps_polysacc_synth_CpsB/CapC"/>
</dbReference>
<gene>
    <name evidence="5" type="ORF">ACFSJT_01460</name>
</gene>
<evidence type="ECO:0000256" key="4">
    <source>
        <dbReference type="ARBA" id="ARBA00051722"/>
    </source>
</evidence>